<gene>
    <name evidence="3" type="ORF">ACFQS1_38245</name>
</gene>
<proteinExistence type="predicted"/>
<feature type="non-terminal residue" evidence="3">
    <location>
        <position position="686"/>
    </location>
</feature>
<dbReference type="InterPro" id="IPR011990">
    <property type="entry name" value="TPR-like_helical_dom_sf"/>
</dbReference>
<evidence type="ECO:0000259" key="2">
    <source>
        <dbReference type="Pfam" id="PF24883"/>
    </source>
</evidence>
<dbReference type="Pfam" id="PF24883">
    <property type="entry name" value="NPHP3_N"/>
    <property type="match status" value="1"/>
</dbReference>
<dbReference type="Gene3D" id="1.25.40.10">
    <property type="entry name" value="Tetratricopeptide repeat domain"/>
    <property type="match status" value="2"/>
</dbReference>
<evidence type="ECO:0000256" key="1">
    <source>
        <dbReference type="ARBA" id="ARBA00022737"/>
    </source>
</evidence>
<name>A0ABW2I4V7_9ACTN</name>
<keyword evidence="1" id="KW-0677">Repeat</keyword>
<accession>A0ABW2I4V7</accession>
<sequence length="686" mass="75577">MNPQHERRGKPIDQKAWPPKGKVRDWLAYCDQIHRDCGLRSLSTLAKALKMTSRSRISQMLRGQGWPADEGQARALLTALMGPAYDAAEVERGLRKYRAACAERANQNHIGRDEPRPGWWLRSGYVDQIGDIAPEALLDREAELAELASWCTSGDEPYVWWQAGPRAGKSALMSWFVLHPPPQVWVVSFFVTARYIGQADSTAFTDELIDQLAAITGQQVPPVTSSRERDRLRRELFMAAASRAVKSGHRLVLLVDGLDEDCGSHPGSGVPSIARCLPKHPVDGVRVIVAGRPDPPPPADIATDPDHPLHRCRVRVLAPSQHARQVMQLAQNELDQVLATSHDRDDRLGYQLVGLVTASGGGLEHRDLHKLTGRPTFEIDQLLRGVFGRTIAGRSDQHAAQRVFLFTHETLRLQAVERLGQHTLAGFAERLHTWAADYQRQNWPTDTPAYLLRRYPSMLADIGDLDRLVALATDPARHDRMLDATGGDAAALTEIAAAQTLNSALSRPDLTAALRLAWYRDYLADRNVNIPIHLPAVWVAVGQPIRAEALARSITDPYPQARALAELASTVAAAGEHERAEQIANSIADQDWRARALTDLARTVAAAGEHEQAKQIANSIADQDWRAQALTDLARATAAADKNEQAEKIASYIADPERRARALTDLARETAAAGDHERARQFAADA</sequence>
<evidence type="ECO:0000313" key="4">
    <source>
        <dbReference type="Proteomes" id="UP001596548"/>
    </source>
</evidence>
<comment type="caution">
    <text evidence="3">The sequence shown here is derived from an EMBL/GenBank/DDBJ whole genome shotgun (WGS) entry which is preliminary data.</text>
</comment>
<dbReference type="EMBL" id="JBHTBJ010000062">
    <property type="protein sequence ID" value="MFC7279833.1"/>
    <property type="molecule type" value="Genomic_DNA"/>
</dbReference>
<reference evidence="4" key="1">
    <citation type="journal article" date="2019" name="Int. J. Syst. Evol. Microbiol.">
        <title>The Global Catalogue of Microorganisms (GCM) 10K type strain sequencing project: providing services to taxonomists for standard genome sequencing and annotation.</title>
        <authorList>
            <consortium name="The Broad Institute Genomics Platform"/>
            <consortium name="The Broad Institute Genome Sequencing Center for Infectious Disease"/>
            <person name="Wu L."/>
            <person name="Ma J."/>
        </authorList>
    </citation>
    <scope>NUCLEOTIDE SEQUENCE [LARGE SCALE GENOMIC DNA]</scope>
    <source>
        <strain evidence="4">XZYJT-10</strain>
    </source>
</reference>
<organism evidence="3 4">
    <name type="scientific">Paractinoplanes rhizophilus</name>
    <dbReference type="NCBI Taxonomy" id="1416877"/>
    <lineage>
        <taxon>Bacteria</taxon>
        <taxon>Bacillati</taxon>
        <taxon>Actinomycetota</taxon>
        <taxon>Actinomycetes</taxon>
        <taxon>Micromonosporales</taxon>
        <taxon>Micromonosporaceae</taxon>
        <taxon>Paractinoplanes</taxon>
    </lineage>
</organism>
<dbReference type="Proteomes" id="UP001596548">
    <property type="component" value="Unassembled WGS sequence"/>
</dbReference>
<feature type="domain" description="Nephrocystin 3-like N-terminal" evidence="2">
    <location>
        <begin position="146"/>
        <end position="290"/>
    </location>
</feature>
<protein>
    <submittedName>
        <fullName evidence="3">Tetratricopeptide repeat protein</fullName>
    </submittedName>
</protein>
<dbReference type="InterPro" id="IPR056884">
    <property type="entry name" value="NPHP3-like_N"/>
</dbReference>
<keyword evidence="4" id="KW-1185">Reference proteome</keyword>
<evidence type="ECO:0000313" key="3">
    <source>
        <dbReference type="EMBL" id="MFC7279833.1"/>
    </source>
</evidence>
<dbReference type="RefSeq" id="WP_378977539.1">
    <property type="nucleotide sequence ID" value="NZ_JBHTBJ010000062.1"/>
</dbReference>